<dbReference type="Gene3D" id="3.30.810.10">
    <property type="entry name" value="2-Layer Sandwich"/>
    <property type="match status" value="1"/>
</dbReference>
<keyword evidence="3" id="KW-0547">Nucleotide-binding</keyword>
<keyword evidence="3" id="KW-0418">Kinase</keyword>
<dbReference type="SUPFAM" id="SSF56104">
    <property type="entry name" value="SAICAR synthase-like"/>
    <property type="match status" value="1"/>
</dbReference>
<feature type="compositionally biased region" description="Low complexity" evidence="4">
    <location>
        <begin position="491"/>
        <end position="502"/>
    </location>
</feature>
<dbReference type="GO" id="GO:0046854">
    <property type="term" value="P:phosphatidylinositol phosphate biosynthetic process"/>
    <property type="evidence" value="ECO:0007669"/>
    <property type="project" value="TreeGrafter"/>
</dbReference>
<dbReference type="PROSITE" id="PS51455">
    <property type="entry name" value="PIPK"/>
    <property type="match status" value="1"/>
</dbReference>
<evidence type="ECO:0000313" key="7">
    <source>
        <dbReference type="Proteomes" id="UP000694565"/>
    </source>
</evidence>
<dbReference type="Ensembl" id="ENSCLMT00005017595.1">
    <property type="protein sequence ID" value="ENSCLMP00005016601.1"/>
    <property type="gene ID" value="ENSCLMG00005008482.1"/>
</dbReference>
<evidence type="ECO:0000256" key="3">
    <source>
        <dbReference type="PROSITE-ProRule" id="PRU00781"/>
    </source>
</evidence>
<keyword evidence="7" id="KW-1185">Reference proteome</keyword>
<evidence type="ECO:0000256" key="1">
    <source>
        <dbReference type="ARBA" id="ARBA00004496"/>
    </source>
</evidence>
<comment type="subcellular location">
    <subcellularLocation>
        <location evidence="1">Cytoplasm</location>
    </subcellularLocation>
</comment>
<dbReference type="AlphaFoldDB" id="A0A8C2Z354"/>
<sequence length="603" mass="66779">MPSPFGVGQAHEKKIGHRRVDASGETTYKKTTSSALQGSIQLGIGYTVGNLSSKPERDVLMQDFYVVESIFFPSEGSNLTPAHHYPDFRFKTYAPVAFRYFRELFGIRPDDYLYSICNEPLIELTNPGASGSIFYVTRDDEFIIKTVQHKEAEFLQKLLPGYYMNLNQNPRTLLPKFFGLYCVQCGGKNIRVVVMNNILPCSVRMHLKFDLKGSTYKRRASKKEREKSKPTFKDLDFLNDVPEGLTLDQDTYGALVKTLQRDCLVLESFKIMDYSLLLGVHNKTQAKREHQSQGSPAAGGDEKRHAAQRALYSTAMESIQGGSTCRDTLDHDDTMGGIPAVGSKGECLLLFIGIIDILQSYRMIKKLEHSWKSLIHDGDTVSVHRPSFYADRFYKFSSTIVFKKSSSLRSSPSKRGRGALSMSKSSAGTGSAGQRPSLSDEMQDNLENFENLREVRSMLEDNGLPKLPLMIPPPCTPPSFEDATTASIATTLSSNNSLPTTPFDTPEHPRYRRQMLSPSVASSAFTPICPASSHSSTPPSSPHLPSTPPSSHPASPQVPQQALKTPCNQLSVSSSHNSLDGEVQVSDIYFVSPKDVSSKTKNN</sequence>
<feature type="compositionally biased region" description="Pro residues" evidence="4">
    <location>
        <begin position="539"/>
        <end position="551"/>
    </location>
</feature>
<feature type="compositionally biased region" description="Polar residues" evidence="4">
    <location>
        <begin position="422"/>
        <end position="437"/>
    </location>
</feature>
<dbReference type="InterPro" id="IPR002498">
    <property type="entry name" value="PInositol-4-P-4/5-kinase_core"/>
</dbReference>
<dbReference type="GO" id="GO:0005737">
    <property type="term" value="C:cytoplasm"/>
    <property type="evidence" value="ECO:0007669"/>
    <property type="project" value="UniProtKB-SubCell"/>
</dbReference>
<feature type="compositionally biased region" description="Basic and acidic residues" evidence="4">
    <location>
        <begin position="10"/>
        <end position="22"/>
    </location>
</feature>
<feature type="domain" description="PIPK" evidence="5">
    <location>
        <begin position="32"/>
        <end position="401"/>
    </location>
</feature>
<feature type="region of interest" description="Disordered" evidence="4">
    <location>
        <begin position="1"/>
        <end position="28"/>
    </location>
</feature>
<feature type="region of interest" description="Disordered" evidence="4">
    <location>
        <begin position="407"/>
        <end position="441"/>
    </location>
</feature>
<keyword evidence="3" id="KW-0808">Transferase</keyword>
<dbReference type="PANTHER" id="PTHR23086:SF141">
    <property type="entry name" value="PHOSPHATIDYLINOSITOL 4-PHOSPHATE 5-KINASE TYPE-1 GAMMA ISOFORM X1"/>
    <property type="match status" value="1"/>
</dbReference>
<dbReference type="SMART" id="SM00330">
    <property type="entry name" value="PIPKc"/>
    <property type="match status" value="1"/>
</dbReference>
<keyword evidence="2" id="KW-0963">Cytoplasm</keyword>
<keyword evidence="3" id="KW-0067">ATP-binding</keyword>
<evidence type="ECO:0000313" key="6">
    <source>
        <dbReference type="Ensembl" id="ENSCLMP00005016601.1"/>
    </source>
</evidence>
<dbReference type="Proteomes" id="UP000694565">
    <property type="component" value="Unplaced"/>
</dbReference>
<dbReference type="Gene3D" id="3.30.800.10">
    <property type="entry name" value="Phosphatidylinositol Phosphate Kinase II Beta"/>
    <property type="match status" value="1"/>
</dbReference>
<name>A0A8C2Z354_CYCLU</name>
<organism evidence="6 7">
    <name type="scientific">Cyclopterus lumpus</name>
    <name type="common">Lumpsucker</name>
    <dbReference type="NCBI Taxonomy" id="8103"/>
    <lineage>
        <taxon>Eukaryota</taxon>
        <taxon>Metazoa</taxon>
        <taxon>Chordata</taxon>
        <taxon>Craniata</taxon>
        <taxon>Vertebrata</taxon>
        <taxon>Euteleostomi</taxon>
        <taxon>Actinopterygii</taxon>
        <taxon>Neopterygii</taxon>
        <taxon>Teleostei</taxon>
        <taxon>Neoteleostei</taxon>
        <taxon>Acanthomorphata</taxon>
        <taxon>Eupercaria</taxon>
        <taxon>Perciformes</taxon>
        <taxon>Cottioidei</taxon>
        <taxon>Cottales</taxon>
        <taxon>Cyclopteridae</taxon>
        <taxon>Cyclopterus</taxon>
    </lineage>
</organism>
<feature type="region of interest" description="Disordered" evidence="4">
    <location>
        <begin position="527"/>
        <end position="603"/>
    </location>
</feature>
<dbReference type="GO" id="GO:0005886">
    <property type="term" value="C:plasma membrane"/>
    <property type="evidence" value="ECO:0007669"/>
    <property type="project" value="TreeGrafter"/>
</dbReference>
<dbReference type="InterPro" id="IPR027483">
    <property type="entry name" value="PInositol-4-P-4/5-kinase_C_sf"/>
</dbReference>
<reference evidence="6" key="2">
    <citation type="submission" date="2025-09" db="UniProtKB">
        <authorList>
            <consortium name="Ensembl"/>
        </authorList>
    </citation>
    <scope>IDENTIFICATION</scope>
</reference>
<dbReference type="FunFam" id="3.30.800.10:FF:000001">
    <property type="entry name" value="phosphatidylinositol 4-phosphate 5-kinase type-1 gamma"/>
    <property type="match status" value="1"/>
</dbReference>
<dbReference type="GeneTree" id="ENSGT00940000159258"/>
<dbReference type="InterPro" id="IPR027484">
    <property type="entry name" value="PInositol-4-P-5-kinase_N"/>
</dbReference>
<dbReference type="GO" id="GO:0016308">
    <property type="term" value="F:1-phosphatidylinositol-4-phosphate 5-kinase activity"/>
    <property type="evidence" value="ECO:0007669"/>
    <property type="project" value="TreeGrafter"/>
</dbReference>
<protein>
    <recommendedName>
        <fullName evidence="5">PIPK domain-containing protein</fullName>
    </recommendedName>
</protein>
<evidence type="ECO:0000259" key="5">
    <source>
        <dbReference type="PROSITE" id="PS51455"/>
    </source>
</evidence>
<evidence type="ECO:0000256" key="2">
    <source>
        <dbReference type="ARBA" id="ARBA00022490"/>
    </source>
</evidence>
<dbReference type="GO" id="GO:0005524">
    <property type="term" value="F:ATP binding"/>
    <property type="evidence" value="ECO:0007669"/>
    <property type="project" value="UniProtKB-UniRule"/>
</dbReference>
<reference evidence="6" key="1">
    <citation type="submission" date="2025-08" db="UniProtKB">
        <authorList>
            <consortium name="Ensembl"/>
        </authorList>
    </citation>
    <scope>IDENTIFICATION</scope>
</reference>
<evidence type="ECO:0000256" key="4">
    <source>
        <dbReference type="SAM" id="MobiDB-lite"/>
    </source>
</evidence>
<proteinExistence type="predicted"/>
<dbReference type="InterPro" id="IPR023610">
    <property type="entry name" value="PInositol-4/5-P-5/4-kinase"/>
</dbReference>
<dbReference type="Pfam" id="PF01504">
    <property type="entry name" value="PIP5K"/>
    <property type="match status" value="1"/>
</dbReference>
<feature type="compositionally biased region" description="Polar residues" evidence="4">
    <location>
        <begin position="557"/>
        <end position="578"/>
    </location>
</feature>
<accession>A0A8C2Z354</accession>
<feature type="region of interest" description="Disordered" evidence="4">
    <location>
        <begin position="491"/>
        <end position="510"/>
    </location>
</feature>
<dbReference type="PANTHER" id="PTHR23086">
    <property type="entry name" value="PHOSPHATIDYLINOSITOL-4-PHOSPHATE 5-KINASE"/>
    <property type="match status" value="1"/>
</dbReference>